<organism evidence="3 4">
    <name type="scientific">Branchiostoma lanceolatum</name>
    <name type="common">Common lancelet</name>
    <name type="synonym">Amphioxus lanceolatum</name>
    <dbReference type="NCBI Taxonomy" id="7740"/>
    <lineage>
        <taxon>Eukaryota</taxon>
        <taxon>Metazoa</taxon>
        <taxon>Chordata</taxon>
        <taxon>Cephalochordata</taxon>
        <taxon>Leptocardii</taxon>
        <taxon>Amphioxiformes</taxon>
        <taxon>Branchiostomatidae</taxon>
        <taxon>Branchiostoma</taxon>
    </lineage>
</organism>
<keyword evidence="2" id="KW-0472">Membrane</keyword>
<evidence type="ECO:0000313" key="4">
    <source>
        <dbReference type="Proteomes" id="UP000838412"/>
    </source>
</evidence>
<reference evidence="3" key="1">
    <citation type="submission" date="2022-01" db="EMBL/GenBank/DDBJ databases">
        <authorList>
            <person name="Braso-Vives M."/>
        </authorList>
    </citation>
    <scope>NUCLEOTIDE SEQUENCE</scope>
</reference>
<dbReference type="OrthoDB" id="10344159at2759"/>
<evidence type="ECO:0000313" key="3">
    <source>
        <dbReference type="EMBL" id="CAH1238904.1"/>
    </source>
</evidence>
<keyword evidence="4" id="KW-1185">Reference proteome</keyword>
<proteinExistence type="predicted"/>
<dbReference type="AlphaFoldDB" id="A0A8J9W739"/>
<evidence type="ECO:0000256" key="1">
    <source>
        <dbReference type="SAM" id="MobiDB-lite"/>
    </source>
</evidence>
<feature type="transmembrane region" description="Helical" evidence="2">
    <location>
        <begin position="6"/>
        <end position="26"/>
    </location>
</feature>
<name>A0A8J9W739_BRALA</name>
<feature type="region of interest" description="Disordered" evidence="1">
    <location>
        <begin position="85"/>
        <end position="106"/>
    </location>
</feature>
<dbReference type="Proteomes" id="UP000838412">
    <property type="component" value="Chromosome 10"/>
</dbReference>
<protein>
    <submittedName>
        <fullName evidence="3">Hypp5663 protein</fullName>
    </submittedName>
</protein>
<dbReference type="EMBL" id="OV696695">
    <property type="protein sequence ID" value="CAH1238904.1"/>
    <property type="molecule type" value="Genomic_DNA"/>
</dbReference>
<gene>
    <name evidence="3" type="primary">Hypp5663</name>
    <name evidence="3" type="ORF">BLAG_LOCUS3336</name>
</gene>
<accession>A0A8J9W739</accession>
<keyword evidence="2" id="KW-1133">Transmembrane helix</keyword>
<evidence type="ECO:0000256" key="2">
    <source>
        <dbReference type="SAM" id="Phobius"/>
    </source>
</evidence>
<sequence>MQTIPWYFWFGLSLGLVLIGALILYCRLRKIKAKLPTVSTTTVHAVGISFIEPTKTALLHTTEERTVIIPSVVFPCQDAYNPPGVATAPDGTAHDKKKSNSQITRL</sequence>
<keyword evidence="2" id="KW-0812">Transmembrane</keyword>